<keyword evidence="2" id="KW-0229">DNA integration</keyword>
<evidence type="ECO:0000256" key="2">
    <source>
        <dbReference type="ARBA" id="ARBA00022908"/>
    </source>
</evidence>
<name>A0A1G7IT04_PSEOR</name>
<reference evidence="6 7" key="1">
    <citation type="submission" date="2016-10" db="EMBL/GenBank/DDBJ databases">
        <authorList>
            <person name="de Groot N.N."/>
        </authorList>
    </citation>
    <scope>NUCLEOTIDE SEQUENCE [LARGE SCALE GENOMIC DNA]</scope>
    <source>
        <strain evidence="6 7">CGMCC 4.3143</strain>
    </source>
</reference>
<gene>
    <name evidence="6" type="ORF">SAMN05216377_103387</name>
</gene>
<dbReference type="CDD" id="cd01189">
    <property type="entry name" value="INT_ICEBs1_C_like"/>
    <property type="match status" value="1"/>
</dbReference>
<dbReference type="InterPro" id="IPR004107">
    <property type="entry name" value="Integrase_SAM-like_N"/>
</dbReference>
<evidence type="ECO:0000313" key="7">
    <source>
        <dbReference type="Proteomes" id="UP000198967"/>
    </source>
</evidence>
<dbReference type="AlphaFoldDB" id="A0A1G7IT04"/>
<dbReference type="Gene3D" id="1.10.443.10">
    <property type="entry name" value="Intergrase catalytic core"/>
    <property type="match status" value="1"/>
</dbReference>
<dbReference type="Pfam" id="PF00589">
    <property type="entry name" value="Phage_integrase"/>
    <property type="match status" value="1"/>
</dbReference>
<dbReference type="InterPro" id="IPR002104">
    <property type="entry name" value="Integrase_catalytic"/>
</dbReference>
<evidence type="ECO:0000256" key="3">
    <source>
        <dbReference type="ARBA" id="ARBA00023125"/>
    </source>
</evidence>
<sequence>MATNLATNSRTSFSYVAFMALADPSSDPRRRGAIRVRGRSLQVRVSAGDDPVTGRRSYLTETISGTDATARKRAEKALTRLLRRVDVARTVESSISFREASGEWLQSTEVEESTRHTYQGYLTRTLLPAIGDTPLRDLNPRTLEKLYVSLRRCRLRCSDPKLTPKPPAHTCRPLAVSTVRQMHAVISGTMEMAVRWDWLDTNISRGARLPRAKAPEPDPPSSRQAALLLERAFAMDDDWGTLVWLVMTTGLRRAEVCGLRFGRIDFDEEIVDIRRTWVRGREKDTKTHQARRIALDSETVTLLREHRERVAERLRTLGTTLTDQTFVFSGLQTPDHSQPYSPNAVTQRYKGMAERAGIDTHIHALRHYSATELLTAGVDLRTVAGRLGHGAGGATTLKVYAAWVAASDRKAAEVAAARMPRPPRRAAAG</sequence>
<dbReference type="SUPFAM" id="SSF56349">
    <property type="entry name" value="DNA breaking-rejoining enzymes"/>
    <property type="match status" value="1"/>
</dbReference>
<dbReference type="PANTHER" id="PTHR30349:SF64">
    <property type="entry name" value="PROPHAGE INTEGRASE INTD-RELATED"/>
    <property type="match status" value="1"/>
</dbReference>
<dbReference type="EMBL" id="FNBE01000003">
    <property type="protein sequence ID" value="SDF15439.1"/>
    <property type="molecule type" value="Genomic_DNA"/>
</dbReference>
<proteinExistence type="inferred from homology"/>
<evidence type="ECO:0000256" key="1">
    <source>
        <dbReference type="ARBA" id="ARBA00008857"/>
    </source>
</evidence>
<dbReference type="InterPro" id="IPR013762">
    <property type="entry name" value="Integrase-like_cat_sf"/>
</dbReference>
<dbReference type="PROSITE" id="PS51898">
    <property type="entry name" value="TYR_RECOMBINASE"/>
    <property type="match status" value="1"/>
</dbReference>
<dbReference type="InterPro" id="IPR010998">
    <property type="entry name" value="Integrase_recombinase_N"/>
</dbReference>
<organism evidence="6 7">
    <name type="scientific">Pseudonocardia oroxyli</name>
    <dbReference type="NCBI Taxonomy" id="366584"/>
    <lineage>
        <taxon>Bacteria</taxon>
        <taxon>Bacillati</taxon>
        <taxon>Actinomycetota</taxon>
        <taxon>Actinomycetes</taxon>
        <taxon>Pseudonocardiales</taxon>
        <taxon>Pseudonocardiaceae</taxon>
        <taxon>Pseudonocardia</taxon>
    </lineage>
</organism>
<dbReference type="GO" id="GO:0003677">
    <property type="term" value="F:DNA binding"/>
    <property type="evidence" value="ECO:0007669"/>
    <property type="project" value="UniProtKB-KW"/>
</dbReference>
<dbReference type="GO" id="GO:0015074">
    <property type="term" value="P:DNA integration"/>
    <property type="evidence" value="ECO:0007669"/>
    <property type="project" value="UniProtKB-KW"/>
</dbReference>
<feature type="domain" description="Tyr recombinase" evidence="5">
    <location>
        <begin position="215"/>
        <end position="413"/>
    </location>
</feature>
<keyword evidence="7" id="KW-1185">Reference proteome</keyword>
<dbReference type="PANTHER" id="PTHR30349">
    <property type="entry name" value="PHAGE INTEGRASE-RELATED"/>
    <property type="match status" value="1"/>
</dbReference>
<dbReference type="GO" id="GO:0006310">
    <property type="term" value="P:DNA recombination"/>
    <property type="evidence" value="ECO:0007669"/>
    <property type="project" value="UniProtKB-KW"/>
</dbReference>
<protein>
    <submittedName>
        <fullName evidence="6">Phage integrase, N-terminal SAM-like domain</fullName>
    </submittedName>
</protein>
<keyword evidence="4" id="KW-0233">DNA recombination</keyword>
<evidence type="ECO:0000259" key="5">
    <source>
        <dbReference type="PROSITE" id="PS51898"/>
    </source>
</evidence>
<dbReference type="STRING" id="366584.SAMN05216377_103387"/>
<evidence type="ECO:0000256" key="4">
    <source>
        <dbReference type="ARBA" id="ARBA00023172"/>
    </source>
</evidence>
<comment type="similarity">
    <text evidence="1">Belongs to the 'phage' integrase family.</text>
</comment>
<evidence type="ECO:0000313" key="6">
    <source>
        <dbReference type="EMBL" id="SDF15439.1"/>
    </source>
</evidence>
<dbReference type="InterPro" id="IPR050090">
    <property type="entry name" value="Tyrosine_recombinase_XerCD"/>
</dbReference>
<dbReference type="Pfam" id="PF14659">
    <property type="entry name" value="Phage_int_SAM_3"/>
    <property type="match status" value="1"/>
</dbReference>
<dbReference type="InterPro" id="IPR011010">
    <property type="entry name" value="DNA_brk_join_enz"/>
</dbReference>
<keyword evidence="3" id="KW-0238">DNA-binding</keyword>
<dbReference type="Gene3D" id="1.10.150.130">
    <property type="match status" value="1"/>
</dbReference>
<dbReference type="Proteomes" id="UP000198967">
    <property type="component" value="Unassembled WGS sequence"/>
</dbReference>
<accession>A0A1G7IT04</accession>